<organism evidence="3 4">
    <name type="scientific">Aphis gossypii</name>
    <name type="common">Cotton aphid</name>
    <dbReference type="NCBI Taxonomy" id="80765"/>
    <lineage>
        <taxon>Eukaryota</taxon>
        <taxon>Metazoa</taxon>
        <taxon>Ecdysozoa</taxon>
        <taxon>Arthropoda</taxon>
        <taxon>Hexapoda</taxon>
        <taxon>Insecta</taxon>
        <taxon>Pterygota</taxon>
        <taxon>Neoptera</taxon>
        <taxon>Paraneoptera</taxon>
        <taxon>Hemiptera</taxon>
        <taxon>Sternorrhyncha</taxon>
        <taxon>Aphidomorpha</taxon>
        <taxon>Aphidoidea</taxon>
        <taxon>Aphididae</taxon>
        <taxon>Aphidini</taxon>
        <taxon>Aphis</taxon>
        <taxon>Aphis</taxon>
    </lineage>
</organism>
<sequence>MEKPESLTTSNKRKVENKPKENEVPQGDEHIEEEFIDASSCIGLESNQWYSPIVNILMSTLLIASFILIVAMMIYLLRIVYQVSQKKNVYVSASEQN</sequence>
<evidence type="ECO:0000256" key="2">
    <source>
        <dbReference type="SAM" id="Phobius"/>
    </source>
</evidence>
<feature type="compositionally biased region" description="Polar residues" evidence="1">
    <location>
        <begin position="1"/>
        <end position="10"/>
    </location>
</feature>
<reference evidence="3" key="1">
    <citation type="submission" date="2022-02" db="EMBL/GenBank/DDBJ databases">
        <authorList>
            <person name="King R."/>
        </authorList>
    </citation>
    <scope>NUCLEOTIDE SEQUENCE</scope>
</reference>
<keyword evidence="4" id="KW-1185">Reference proteome</keyword>
<feature type="region of interest" description="Disordered" evidence="1">
    <location>
        <begin position="1"/>
        <end position="29"/>
    </location>
</feature>
<proteinExistence type="predicted"/>
<evidence type="ECO:0000313" key="4">
    <source>
        <dbReference type="Proteomes" id="UP001154329"/>
    </source>
</evidence>
<accession>A0A9P0NQ79</accession>
<evidence type="ECO:0000256" key="1">
    <source>
        <dbReference type="SAM" id="MobiDB-lite"/>
    </source>
</evidence>
<feature type="compositionally biased region" description="Basic and acidic residues" evidence="1">
    <location>
        <begin position="13"/>
        <end position="29"/>
    </location>
</feature>
<keyword evidence="2" id="KW-1133">Transmembrane helix</keyword>
<keyword evidence="2" id="KW-0812">Transmembrane</keyword>
<keyword evidence="2" id="KW-0472">Membrane</keyword>
<gene>
    <name evidence="3" type="ORF">APHIGO_LOCUS8771</name>
</gene>
<dbReference type="EMBL" id="OU899036">
    <property type="protein sequence ID" value="CAH1732240.1"/>
    <property type="molecule type" value="Genomic_DNA"/>
</dbReference>
<dbReference type="OrthoDB" id="10360260at2759"/>
<feature type="transmembrane region" description="Helical" evidence="2">
    <location>
        <begin position="53"/>
        <end position="77"/>
    </location>
</feature>
<reference evidence="3" key="2">
    <citation type="submission" date="2022-10" db="EMBL/GenBank/DDBJ databases">
        <authorList>
            <consortium name="ENA_rothamsted_submissions"/>
            <consortium name="culmorum"/>
            <person name="King R."/>
        </authorList>
    </citation>
    <scope>NUCLEOTIDE SEQUENCE</scope>
</reference>
<name>A0A9P0NQ79_APHGO</name>
<evidence type="ECO:0000313" key="3">
    <source>
        <dbReference type="EMBL" id="CAH1732240.1"/>
    </source>
</evidence>
<dbReference type="AlphaFoldDB" id="A0A9P0NQ79"/>
<dbReference type="Proteomes" id="UP001154329">
    <property type="component" value="Chromosome 3"/>
</dbReference>
<protein>
    <submittedName>
        <fullName evidence="3">Uncharacterized protein</fullName>
    </submittedName>
</protein>